<feature type="region of interest" description="Disordered" evidence="11">
    <location>
        <begin position="1277"/>
        <end position="1739"/>
    </location>
</feature>
<keyword evidence="7 12" id="KW-1133">Transmembrane helix</keyword>
<feature type="compositionally biased region" description="Pro residues" evidence="11">
    <location>
        <begin position="1306"/>
        <end position="1318"/>
    </location>
</feature>
<evidence type="ECO:0000256" key="11">
    <source>
        <dbReference type="SAM" id="MobiDB-lite"/>
    </source>
</evidence>
<dbReference type="PRINTS" id="PR01217">
    <property type="entry name" value="PRICHEXTENSN"/>
</dbReference>
<accession>A0ABQ8UNG3</accession>
<feature type="transmembrane region" description="Helical" evidence="12">
    <location>
        <begin position="678"/>
        <end position="700"/>
    </location>
</feature>
<evidence type="ECO:0000256" key="5">
    <source>
        <dbReference type="ARBA" id="ARBA00022842"/>
    </source>
</evidence>
<evidence type="ECO:0000256" key="9">
    <source>
        <dbReference type="ARBA" id="ARBA00023136"/>
    </source>
</evidence>
<feature type="region of interest" description="Disordered" evidence="11">
    <location>
        <begin position="1001"/>
        <end position="1029"/>
    </location>
</feature>
<dbReference type="InterPro" id="IPR004131">
    <property type="entry name" value="PPase-energised_H-pump"/>
</dbReference>
<feature type="compositionally biased region" description="Low complexity" evidence="11">
    <location>
        <begin position="1554"/>
        <end position="1563"/>
    </location>
</feature>
<feature type="coiled-coil region" evidence="10">
    <location>
        <begin position="1158"/>
        <end position="1223"/>
    </location>
</feature>
<feature type="compositionally biased region" description="Pro residues" evidence="11">
    <location>
        <begin position="1564"/>
        <end position="1575"/>
    </location>
</feature>
<evidence type="ECO:0000256" key="12">
    <source>
        <dbReference type="SAM" id="Phobius"/>
    </source>
</evidence>
<evidence type="ECO:0000313" key="14">
    <source>
        <dbReference type="Proteomes" id="UP001141327"/>
    </source>
</evidence>
<feature type="compositionally biased region" description="Low complexity" evidence="11">
    <location>
        <begin position="1485"/>
        <end position="1523"/>
    </location>
</feature>
<comment type="subcellular location">
    <subcellularLocation>
        <location evidence="1">Endomembrane system</location>
        <topology evidence="1">Multi-pass membrane protein</topology>
    </subcellularLocation>
</comment>
<feature type="compositionally biased region" description="Low complexity" evidence="11">
    <location>
        <begin position="1351"/>
        <end position="1395"/>
    </location>
</feature>
<evidence type="ECO:0000256" key="6">
    <source>
        <dbReference type="ARBA" id="ARBA00022967"/>
    </source>
</evidence>
<feature type="transmembrane region" description="Helical" evidence="12">
    <location>
        <begin position="535"/>
        <end position="553"/>
    </location>
</feature>
<feature type="transmembrane region" description="Helical" evidence="12">
    <location>
        <begin position="382"/>
        <end position="405"/>
    </location>
</feature>
<feature type="compositionally biased region" description="Pro residues" evidence="11">
    <location>
        <begin position="1441"/>
        <end position="1454"/>
    </location>
</feature>
<keyword evidence="14" id="KW-1185">Reference proteome</keyword>
<feature type="compositionally biased region" description="Low complexity" evidence="11">
    <location>
        <begin position="1426"/>
        <end position="1440"/>
    </location>
</feature>
<feature type="transmembrane region" description="Helical" evidence="12">
    <location>
        <begin position="439"/>
        <end position="458"/>
    </location>
</feature>
<feature type="transmembrane region" description="Helical" evidence="12">
    <location>
        <begin position="14"/>
        <end position="37"/>
    </location>
</feature>
<gene>
    <name evidence="13" type="ORF">PAPYR_2954</name>
</gene>
<feature type="transmembrane region" description="Helical" evidence="12">
    <location>
        <begin position="69"/>
        <end position="89"/>
    </location>
</feature>
<feature type="transmembrane region" description="Helical" evidence="12">
    <location>
        <begin position="101"/>
        <end position="123"/>
    </location>
</feature>
<dbReference type="PANTHER" id="PTHR31998">
    <property type="entry name" value="K(+)-INSENSITIVE PYROPHOSPHATE-ENERGIZED PROTON PUMP"/>
    <property type="match status" value="1"/>
</dbReference>
<feature type="transmembrane region" description="Helical" evidence="12">
    <location>
        <begin position="580"/>
        <end position="599"/>
    </location>
</feature>
<feature type="transmembrane region" description="Helical" evidence="12">
    <location>
        <begin position="352"/>
        <end position="370"/>
    </location>
</feature>
<feature type="compositionally biased region" description="Low complexity" evidence="11">
    <location>
        <begin position="1531"/>
        <end position="1541"/>
    </location>
</feature>
<keyword evidence="9 12" id="KW-0472">Membrane</keyword>
<feature type="transmembrane region" description="Helical" evidence="12">
    <location>
        <begin position="192"/>
        <end position="213"/>
    </location>
</feature>
<organism evidence="13 14">
    <name type="scientific">Paratrimastix pyriformis</name>
    <dbReference type="NCBI Taxonomy" id="342808"/>
    <lineage>
        <taxon>Eukaryota</taxon>
        <taxon>Metamonada</taxon>
        <taxon>Preaxostyla</taxon>
        <taxon>Paratrimastigidae</taxon>
        <taxon>Paratrimastix</taxon>
    </lineage>
</organism>
<keyword evidence="3" id="KW-0813">Transport</keyword>
<name>A0ABQ8UNG3_9EUKA</name>
<feature type="transmembrane region" description="Helical" evidence="12">
    <location>
        <begin position="292"/>
        <end position="315"/>
    </location>
</feature>
<feature type="compositionally biased region" description="Low complexity" evidence="11">
    <location>
        <begin position="1001"/>
        <end position="1025"/>
    </location>
</feature>
<feature type="transmembrane region" description="Helical" evidence="12">
    <location>
        <begin position="155"/>
        <end position="180"/>
    </location>
</feature>
<evidence type="ECO:0000256" key="1">
    <source>
        <dbReference type="ARBA" id="ARBA00004127"/>
    </source>
</evidence>
<evidence type="ECO:0000256" key="10">
    <source>
        <dbReference type="SAM" id="Coils"/>
    </source>
</evidence>
<dbReference type="Pfam" id="PF03030">
    <property type="entry name" value="H_PPase"/>
    <property type="match status" value="1"/>
</dbReference>
<proteinExistence type="inferred from homology"/>
<comment type="caution">
    <text evidence="13">The sequence shown here is derived from an EMBL/GenBank/DDBJ whole genome shotgun (WGS) entry which is preliminary data.</text>
</comment>
<feature type="transmembrane region" description="Helical" evidence="12">
    <location>
        <begin position="470"/>
        <end position="491"/>
    </location>
</feature>
<reference evidence="13" key="1">
    <citation type="journal article" date="2022" name="bioRxiv">
        <title>Genomics of Preaxostyla Flagellates Illuminates Evolutionary Transitions and the Path Towards Mitochondrial Loss.</title>
        <authorList>
            <person name="Novak L.V.F."/>
            <person name="Treitli S.C."/>
            <person name="Pyrih J."/>
            <person name="Halakuc P."/>
            <person name="Pipaliya S.V."/>
            <person name="Vacek V."/>
            <person name="Brzon O."/>
            <person name="Soukal P."/>
            <person name="Eme L."/>
            <person name="Dacks J.B."/>
            <person name="Karnkowska A."/>
            <person name="Elias M."/>
            <person name="Hampl V."/>
        </authorList>
    </citation>
    <scope>NUCLEOTIDE SEQUENCE</scope>
    <source>
        <strain evidence="13">RCP-MX</strain>
    </source>
</reference>
<dbReference type="Proteomes" id="UP001141327">
    <property type="component" value="Unassembled WGS sequence"/>
</dbReference>
<sequence>MGIFAIVQPSEDMWIWVLLGVVLGICLISLGFTFWLLKWVMNHSEGPQEMTRVSGPIRQGATAFLNTQYTTIALFAAGFSVVIFLLYTFVPNSSQDIRPVIMGLVSGLCFLIGAFCSGLSGWFGMYVSVRTNVRCAAAALTSGNDAIKVALRGGAFSGMLIVTLSLLGVGSLYAILHAIFHEVYLWRVPTLIVGYGFGASFVALFAQLGGGIYTKAADVGADLVGKVVGGIPEDDPRNPAVIADLVGDNVGDCAGRGADLFESTAAENIGAMIIGGSVAKCLSSPLSVAGYILFPLIVRGFGLIASMIGIACVYMREKPRRGMGSIQEYESCLEDAQADVEVEDPMTCLNRGYGACLVLCVAGMFGASYWCLRTEEAPNAWWHFALAGTIGISISLVFVFVTTYYTDYRYGPVKSIAQASDSGHATNIIAGLSVGMESTCIPTLVISAAIVGSYYLGYYSGIYQQGRPIAGFYGTAVGTMGMLMCVAFILAMDTFGPISDNAGGIIEMSCDDERARARTDRLDAVGNTTKALTKGYAVGSAALATFLLFSAFLDTVKELVDPNLLSGAGKIIVDLGMPEVFVGGLIGGMLVYLFSSWAIKAVGKTAQKVIEEVTYQWASDSAIREGTRIPDYDRCVRIVTKSALHEMIRPALLIVLSPIVIGVFFRLIGFFVGDALLGARVLAAMLMLATMTGILVGLFLNNGGGAWDNAKKFIERGNYGGKGSKAHKAAVTGDTVGDPCKDTAGPSIHVLIKLLSTITLVLCPIFISPNPTTPLVLNPFENCMLTEAPHEEKRAFSLCVEFQSIAQFALPPANVYVQYQYPYFPGVAAKARTTPPVAASSTAKVKTVRMPRSVSSFTFTVTRSELNLIISAYPLVFELWAAASDPSKNDVQLGVAAFRLGELLLSKPVQTQPTVQMHMAKALPVCSFEDKRAEALRKVCVINVALSFEDLGPTAGVPSALPTPSAFLPAAPTAAPTAAAAAAAAAPSAIASACAPGPAPTLASTGAAAPATEATTRPPEATESPQARQQRLLDLEAWRRAEEMRYRQELQAQSQAYLAQVEATCMRQLQQEQALLNSRGLKADGDLAELTGIESKIRDRRKIVEVSLQDLGMAREAMGRQHAGRLQALQETLKQCKHQCTAERAHLQNRAAALAELAEQGQRDLQQHRARLQEVNALRLELGALDATVRRLADSLRSVNQERAALEADHRRAQECLEKERTQQEYDLAIQRQTAERTGHGLRAASLARQEMAALQRDRGELAALQADLHALSARVREQPLGPSPPPPPSGRPAAEKPTATTSPASPRPDSPPGPPPLARASPTSGPGPMGPPGPLVMAIHSRQQPPPPAQSAFAGAAATRSPSPPTTTSTPSPLPPTTRTTAGATSPSPRVVAGPPVPPCATPATPSGGGPLSSPVLMGAPSGPPLLLGGPSTSLSGAFPPAPGPPSSRPTPAAPTTAEQPVGTRGTAASRIPRGGGHTRPGARRPATAKAAAAAAAGPTRIGRPPSTAAPSAGPRPASRSPAPAPAPALAPAASTTSTPVRRGGLLVPRHGAPPGAASGQPAQPPRRSPPAPAGPGRRAATRGGPVAARSSSTSPAPAPAPAPAFPPPGPASPEQPSEEQPPSPAAPTSPPPPPPPGDGVDGGSPEVLPSQEAPPLWPPEGPQQPLHLGGGPEPGPGGPLDEDQVRLGSPDQSPPARSSPDARWAAHDADADAEGGGQGLGPGDGAPGDGDAGGGYNPEVAVAAAISRIEAQLAAGAPSLSPDSSPVVGRAAARPRASPAPGGPASGAEEDGEEGAGLDGLGLARYPDEEPPAHPADVLGVGLSQSRDLPPPGPGSPPLRGSLPGGMEASTGSADLSLVNAILEQERQHMADLSLSPARGP</sequence>
<dbReference type="EMBL" id="JAPMOS010000011">
    <property type="protein sequence ID" value="KAJ4460722.1"/>
    <property type="molecule type" value="Genomic_DNA"/>
</dbReference>
<evidence type="ECO:0000256" key="7">
    <source>
        <dbReference type="ARBA" id="ARBA00022989"/>
    </source>
</evidence>
<feature type="compositionally biased region" description="Gly residues" evidence="11">
    <location>
        <begin position="1716"/>
        <end position="1738"/>
    </location>
</feature>
<evidence type="ECO:0000256" key="3">
    <source>
        <dbReference type="ARBA" id="ARBA00022448"/>
    </source>
</evidence>
<keyword evidence="4 12" id="KW-0812">Transmembrane</keyword>
<feature type="compositionally biased region" description="Pro residues" evidence="11">
    <location>
        <begin position="1598"/>
        <end position="1639"/>
    </location>
</feature>
<feature type="compositionally biased region" description="Pro residues" evidence="11">
    <location>
        <begin position="1282"/>
        <end position="1291"/>
    </location>
</feature>
<keyword evidence="5" id="KW-0460">Magnesium</keyword>
<dbReference type="NCBIfam" id="TIGR01104">
    <property type="entry name" value="V_PPase"/>
    <property type="match status" value="1"/>
</dbReference>
<evidence type="ECO:0000256" key="2">
    <source>
        <dbReference type="ARBA" id="ARBA00013242"/>
    </source>
</evidence>
<evidence type="ECO:0000256" key="8">
    <source>
        <dbReference type="ARBA" id="ARBA00023065"/>
    </source>
</evidence>
<keyword evidence="6" id="KW-1278">Translocase</keyword>
<evidence type="ECO:0000313" key="13">
    <source>
        <dbReference type="EMBL" id="KAJ4460722.1"/>
    </source>
</evidence>
<feature type="transmembrane region" description="Helical" evidence="12">
    <location>
        <begin position="750"/>
        <end position="767"/>
    </location>
</feature>
<dbReference type="HAMAP" id="MF_01129">
    <property type="entry name" value="PPase_energized_pump"/>
    <property type="match status" value="1"/>
</dbReference>
<feature type="compositionally biased region" description="Low complexity" evidence="11">
    <location>
        <begin position="1771"/>
        <end position="1782"/>
    </location>
</feature>
<keyword evidence="8" id="KW-0406">Ion transport</keyword>
<feature type="compositionally biased region" description="Low complexity" evidence="11">
    <location>
        <begin position="1292"/>
        <end position="1305"/>
    </location>
</feature>
<keyword evidence="10" id="KW-0175">Coiled coil</keyword>
<dbReference type="EC" id="7.1.3.1" evidence="2"/>
<feature type="compositionally biased region" description="Low complexity" evidence="11">
    <location>
        <begin position="1576"/>
        <end position="1597"/>
    </location>
</feature>
<feature type="transmembrane region" description="Helical" evidence="12">
    <location>
        <begin position="651"/>
        <end position="672"/>
    </location>
</feature>
<protein>
    <recommendedName>
        <fullName evidence="2">H(+)-exporting diphosphatase</fullName>
        <ecNumber evidence="2">7.1.3.1</ecNumber>
    </recommendedName>
</protein>
<feature type="region of interest" description="Disordered" evidence="11">
    <location>
        <begin position="1757"/>
        <end position="1854"/>
    </location>
</feature>
<evidence type="ECO:0000256" key="4">
    <source>
        <dbReference type="ARBA" id="ARBA00022692"/>
    </source>
</evidence>